<protein>
    <recommendedName>
        <fullName evidence="2">Universal stress protein</fullName>
    </recommendedName>
</protein>
<dbReference type="InterPro" id="IPR006016">
    <property type="entry name" value="UspA"/>
</dbReference>
<dbReference type="GO" id="GO:0005737">
    <property type="term" value="C:cytoplasm"/>
    <property type="evidence" value="ECO:0007669"/>
    <property type="project" value="UniProtKB-SubCell"/>
</dbReference>
<gene>
    <name evidence="4" type="ordered locus">Despr_0853</name>
</gene>
<dbReference type="PIRSF" id="PIRSF006276">
    <property type="entry name" value="UspA"/>
    <property type="match status" value="1"/>
</dbReference>
<dbReference type="Proteomes" id="UP000006365">
    <property type="component" value="Chromosome"/>
</dbReference>
<dbReference type="PANTHER" id="PTHR46268">
    <property type="entry name" value="STRESS RESPONSE PROTEIN NHAX"/>
    <property type="match status" value="1"/>
</dbReference>
<keyword evidence="5" id="KW-1185">Reference proteome</keyword>
<dbReference type="KEGG" id="dpr:Despr_0853"/>
<evidence type="ECO:0000313" key="5">
    <source>
        <dbReference type="Proteomes" id="UP000006365"/>
    </source>
</evidence>
<reference evidence="4 5" key="1">
    <citation type="journal article" date="2011" name="Stand. Genomic Sci.">
        <title>Complete genome sequence of Desulfobulbus propionicus type strain (1pr3).</title>
        <authorList>
            <person name="Pagani I."/>
            <person name="Lapidus A."/>
            <person name="Nolan M."/>
            <person name="Lucas S."/>
            <person name="Hammon N."/>
            <person name="Deshpande S."/>
            <person name="Cheng J.F."/>
            <person name="Chertkov O."/>
            <person name="Davenport K."/>
            <person name="Tapia R."/>
            <person name="Han C."/>
            <person name="Goodwin L."/>
            <person name="Pitluck S."/>
            <person name="Liolios K."/>
            <person name="Mavromatis K."/>
            <person name="Ivanova N."/>
            <person name="Mikhailova N."/>
            <person name="Pati A."/>
            <person name="Chen A."/>
            <person name="Palaniappan K."/>
            <person name="Land M."/>
            <person name="Hauser L."/>
            <person name="Chang Y.J."/>
            <person name="Jeffries C.D."/>
            <person name="Detter J.C."/>
            <person name="Brambilla E."/>
            <person name="Kannan K.P."/>
            <person name="Djao O.D."/>
            <person name="Rohde M."/>
            <person name="Pukall R."/>
            <person name="Spring S."/>
            <person name="Goker M."/>
            <person name="Sikorski J."/>
            <person name="Woyke T."/>
            <person name="Bristow J."/>
            <person name="Eisen J.A."/>
            <person name="Markowitz V."/>
            <person name="Hugenholtz P."/>
            <person name="Kyrpides N.C."/>
            <person name="Klenk H.P."/>
        </authorList>
    </citation>
    <scope>NUCLEOTIDE SEQUENCE [LARGE SCALE GENOMIC DNA]</scope>
    <source>
        <strain evidence="5">ATCC 33891 / DSM 2032 / 1pr3</strain>
    </source>
</reference>
<dbReference type="RefSeq" id="WP_015723571.1">
    <property type="nucleotide sequence ID" value="NC_014972.1"/>
</dbReference>
<comment type="subcellular location">
    <subcellularLocation>
        <location evidence="2">Cytoplasm</location>
    </subcellularLocation>
</comment>
<keyword evidence="2" id="KW-0963">Cytoplasm</keyword>
<dbReference type="PANTHER" id="PTHR46268:SF6">
    <property type="entry name" value="UNIVERSAL STRESS PROTEIN UP12"/>
    <property type="match status" value="1"/>
</dbReference>
<sequence length="161" mass="17650">MQKISSILTPIDFSDNAGKIVKAAAYVAGTFKAELHLVFVVQTFEDYSGFFVPPINLPNLEEELFASAQQQMETYLEENKAMFAEAGVSHVTGKVLSGDVGEEILNYATKKKVQLIVMGTHGYKGLERIMFGSVADKVVKTACCPVMTINPYREECESNAA</sequence>
<comment type="similarity">
    <text evidence="1 2">Belongs to the universal stress protein A family.</text>
</comment>
<dbReference type="InterPro" id="IPR014729">
    <property type="entry name" value="Rossmann-like_a/b/a_fold"/>
</dbReference>
<dbReference type="InterPro" id="IPR006015">
    <property type="entry name" value="Universal_stress_UspA"/>
</dbReference>
<dbReference type="CDD" id="cd00293">
    <property type="entry name" value="USP-like"/>
    <property type="match status" value="1"/>
</dbReference>
<name>A0A7U3YKF1_DESPD</name>
<proteinExistence type="inferred from homology"/>
<dbReference type="AlphaFoldDB" id="A0A7U3YKF1"/>
<accession>A0A7U3YKF1</accession>
<evidence type="ECO:0000259" key="3">
    <source>
        <dbReference type="Pfam" id="PF00582"/>
    </source>
</evidence>
<dbReference type="Gene3D" id="3.40.50.620">
    <property type="entry name" value="HUPs"/>
    <property type="match status" value="1"/>
</dbReference>
<organism evidence="4 5">
    <name type="scientific">Desulfobulbus propionicus (strain ATCC 33891 / DSM 2032 / VKM B-1956 / 1pr3)</name>
    <dbReference type="NCBI Taxonomy" id="577650"/>
    <lineage>
        <taxon>Bacteria</taxon>
        <taxon>Pseudomonadati</taxon>
        <taxon>Thermodesulfobacteriota</taxon>
        <taxon>Desulfobulbia</taxon>
        <taxon>Desulfobulbales</taxon>
        <taxon>Desulfobulbaceae</taxon>
        <taxon>Desulfobulbus</taxon>
    </lineage>
</organism>
<dbReference type="SUPFAM" id="SSF52402">
    <property type="entry name" value="Adenine nucleotide alpha hydrolases-like"/>
    <property type="match status" value="1"/>
</dbReference>
<dbReference type="EMBL" id="CP002364">
    <property type="protein sequence ID" value="ADW17027.1"/>
    <property type="molecule type" value="Genomic_DNA"/>
</dbReference>
<feature type="domain" description="UspA" evidence="3">
    <location>
        <begin position="6"/>
        <end position="149"/>
    </location>
</feature>
<dbReference type="PRINTS" id="PR01438">
    <property type="entry name" value="UNVRSLSTRESS"/>
</dbReference>
<dbReference type="Pfam" id="PF00582">
    <property type="entry name" value="Usp"/>
    <property type="match status" value="1"/>
</dbReference>
<evidence type="ECO:0000256" key="2">
    <source>
        <dbReference type="PIRNR" id="PIRNR006276"/>
    </source>
</evidence>
<evidence type="ECO:0000313" key="4">
    <source>
        <dbReference type="EMBL" id="ADW17027.1"/>
    </source>
</evidence>
<evidence type="ECO:0000256" key="1">
    <source>
        <dbReference type="ARBA" id="ARBA00008791"/>
    </source>
</evidence>